<keyword evidence="7 9" id="KW-0371">Homeobox</keyword>
<comment type="caution">
    <text evidence="13">The sequence shown here is derived from an EMBL/GenBank/DDBJ whole genome shotgun (WGS) entry which is preliminary data.</text>
</comment>
<dbReference type="GO" id="GO:0005634">
    <property type="term" value="C:nucleus"/>
    <property type="evidence" value="ECO:0007669"/>
    <property type="project" value="UniProtKB-SubCell"/>
</dbReference>
<name>A0A443SU22_9ACAR</name>
<evidence type="ECO:0000256" key="7">
    <source>
        <dbReference type="ARBA" id="ARBA00023155"/>
    </source>
</evidence>
<dbReference type="InterPro" id="IPR001356">
    <property type="entry name" value="HD"/>
</dbReference>
<dbReference type="PROSITE" id="PS00027">
    <property type="entry name" value="HOMEOBOX_1"/>
    <property type="match status" value="1"/>
</dbReference>
<sequence length="190" mass="20812">MRTSFKHHQLRAMKNYFSYNQNPDAKDLKNLAHKTGLTKRVLQVWFQNARAKWRRNNNKQHDQVTGDGQPLSQKSLGGNSITGNPESPSTGIGSPGGSSTRPLSTPSPSIAAMIHEQSEMVPSNASNGSSLDQFPQISSSSCTMLRRSSSPPSHLSHSHHSHSHHSHQSGIHQTNGDSIIPALTSFQELF</sequence>
<dbReference type="PANTHER" id="PTHR24208:SF168">
    <property type="entry name" value="PROTEIN APTEROUS"/>
    <property type="match status" value="1"/>
</dbReference>
<dbReference type="STRING" id="299467.A0A443SU22"/>
<dbReference type="AlphaFoldDB" id="A0A443SU22"/>
<dbReference type="PROSITE" id="PS50071">
    <property type="entry name" value="HOMEOBOX_2"/>
    <property type="match status" value="1"/>
</dbReference>
<dbReference type="Proteomes" id="UP000288716">
    <property type="component" value="Unassembled WGS sequence"/>
</dbReference>
<evidence type="ECO:0000256" key="4">
    <source>
        <dbReference type="ARBA" id="ARBA00022833"/>
    </source>
</evidence>
<evidence type="ECO:0000256" key="10">
    <source>
        <dbReference type="RuleBase" id="RU000682"/>
    </source>
</evidence>
<evidence type="ECO:0000313" key="14">
    <source>
        <dbReference type="Proteomes" id="UP000288716"/>
    </source>
</evidence>
<dbReference type="VEuPathDB" id="VectorBase:LDEU001031"/>
<dbReference type="SUPFAM" id="SSF46689">
    <property type="entry name" value="Homeodomain-like"/>
    <property type="match status" value="1"/>
</dbReference>
<dbReference type="GO" id="GO:0030182">
    <property type="term" value="P:neuron differentiation"/>
    <property type="evidence" value="ECO:0007669"/>
    <property type="project" value="TreeGrafter"/>
</dbReference>
<evidence type="ECO:0000256" key="1">
    <source>
        <dbReference type="ARBA" id="ARBA00004123"/>
    </source>
</evidence>
<evidence type="ECO:0000256" key="3">
    <source>
        <dbReference type="ARBA" id="ARBA00022737"/>
    </source>
</evidence>
<dbReference type="SMART" id="SM00389">
    <property type="entry name" value="HOX"/>
    <property type="match status" value="1"/>
</dbReference>
<feature type="compositionally biased region" description="Polar residues" evidence="11">
    <location>
        <begin position="168"/>
        <end position="177"/>
    </location>
</feature>
<keyword evidence="3" id="KW-0677">Repeat</keyword>
<feature type="domain" description="Homeobox" evidence="12">
    <location>
        <begin position="1"/>
        <end position="56"/>
    </location>
</feature>
<keyword evidence="6 9" id="KW-0238">DNA-binding</keyword>
<evidence type="ECO:0000313" key="13">
    <source>
        <dbReference type="EMBL" id="RWS31011.1"/>
    </source>
</evidence>
<evidence type="ECO:0000256" key="8">
    <source>
        <dbReference type="ARBA" id="ARBA00023242"/>
    </source>
</evidence>
<feature type="compositionally biased region" description="Polar residues" evidence="11">
    <location>
        <begin position="120"/>
        <end position="137"/>
    </location>
</feature>
<dbReference type="InterPro" id="IPR017970">
    <property type="entry name" value="Homeobox_CS"/>
</dbReference>
<feature type="compositionally biased region" description="Polar residues" evidence="11">
    <location>
        <begin position="70"/>
        <end position="86"/>
    </location>
</feature>
<dbReference type="GO" id="GO:0046872">
    <property type="term" value="F:metal ion binding"/>
    <property type="evidence" value="ECO:0007669"/>
    <property type="project" value="UniProtKB-KW"/>
</dbReference>
<comment type="subcellular location">
    <subcellularLocation>
        <location evidence="1 9 10">Nucleus</location>
    </subcellularLocation>
</comment>
<keyword evidence="4" id="KW-0862">Zinc</keyword>
<evidence type="ECO:0000256" key="2">
    <source>
        <dbReference type="ARBA" id="ARBA00022723"/>
    </source>
</evidence>
<dbReference type="OrthoDB" id="9990008at2759"/>
<dbReference type="Pfam" id="PF00046">
    <property type="entry name" value="Homeodomain"/>
    <property type="match status" value="1"/>
</dbReference>
<dbReference type="Gene3D" id="1.10.10.60">
    <property type="entry name" value="Homeodomain-like"/>
    <property type="match status" value="1"/>
</dbReference>
<dbReference type="InterPro" id="IPR050453">
    <property type="entry name" value="LIM_Homeobox_TF"/>
</dbReference>
<evidence type="ECO:0000256" key="5">
    <source>
        <dbReference type="ARBA" id="ARBA00023038"/>
    </source>
</evidence>
<evidence type="ECO:0000256" key="6">
    <source>
        <dbReference type="ARBA" id="ARBA00023125"/>
    </source>
</evidence>
<proteinExistence type="predicted"/>
<protein>
    <submittedName>
        <fullName evidence="13">LIM/homeobox protein Lhx9-like protein</fullName>
    </submittedName>
</protein>
<evidence type="ECO:0000256" key="11">
    <source>
        <dbReference type="SAM" id="MobiDB-lite"/>
    </source>
</evidence>
<reference evidence="13 14" key="1">
    <citation type="journal article" date="2018" name="Gigascience">
        <title>Genomes of trombidid mites reveal novel predicted allergens and laterally-transferred genes associated with secondary metabolism.</title>
        <authorList>
            <person name="Dong X."/>
            <person name="Chaisiri K."/>
            <person name="Xia D."/>
            <person name="Armstrong S.D."/>
            <person name="Fang Y."/>
            <person name="Donnelly M.J."/>
            <person name="Kadowaki T."/>
            <person name="McGarry J.W."/>
            <person name="Darby A.C."/>
            <person name="Makepeace B.L."/>
        </authorList>
    </citation>
    <scope>NUCLEOTIDE SEQUENCE [LARGE SCALE GENOMIC DNA]</scope>
    <source>
        <strain evidence="13">UoL-UT</strain>
    </source>
</reference>
<feature type="region of interest" description="Disordered" evidence="11">
    <location>
        <begin position="52"/>
        <end position="107"/>
    </location>
</feature>
<gene>
    <name evidence="13" type="ORF">B4U80_03833</name>
</gene>
<feature type="region of interest" description="Disordered" evidence="11">
    <location>
        <begin position="119"/>
        <end position="177"/>
    </location>
</feature>
<feature type="compositionally biased region" description="Low complexity" evidence="11">
    <location>
        <begin position="138"/>
        <end position="155"/>
    </location>
</feature>
<dbReference type="InterPro" id="IPR009057">
    <property type="entry name" value="Homeodomain-like_sf"/>
</dbReference>
<accession>A0A443SU22</accession>
<dbReference type="CDD" id="cd00086">
    <property type="entry name" value="homeodomain"/>
    <property type="match status" value="1"/>
</dbReference>
<dbReference type="PANTHER" id="PTHR24208">
    <property type="entry name" value="LIM/HOMEOBOX PROTEIN LHX"/>
    <property type="match status" value="1"/>
</dbReference>
<keyword evidence="14" id="KW-1185">Reference proteome</keyword>
<dbReference type="FunFam" id="1.10.10.60:FF:000027">
    <property type="entry name" value="LIM/homeobox protein Lhx9"/>
    <property type="match status" value="1"/>
</dbReference>
<organism evidence="13 14">
    <name type="scientific">Leptotrombidium deliense</name>
    <dbReference type="NCBI Taxonomy" id="299467"/>
    <lineage>
        <taxon>Eukaryota</taxon>
        <taxon>Metazoa</taxon>
        <taxon>Ecdysozoa</taxon>
        <taxon>Arthropoda</taxon>
        <taxon>Chelicerata</taxon>
        <taxon>Arachnida</taxon>
        <taxon>Acari</taxon>
        <taxon>Acariformes</taxon>
        <taxon>Trombidiformes</taxon>
        <taxon>Prostigmata</taxon>
        <taxon>Anystina</taxon>
        <taxon>Parasitengona</taxon>
        <taxon>Trombiculoidea</taxon>
        <taxon>Trombiculidae</taxon>
        <taxon>Leptotrombidium</taxon>
    </lineage>
</organism>
<dbReference type="EMBL" id="NCKV01000300">
    <property type="protein sequence ID" value="RWS31011.1"/>
    <property type="molecule type" value="Genomic_DNA"/>
</dbReference>
<dbReference type="GO" id="GO:0000981">
    <property type="term" value="F:DNA-binding transcription factor activity, RNA polymerase II-specific"/>
    <property type="evidence" value="ECO:0007669"/>
    <property type="project" value="InterPro"/>
</dbReference>
<evidence type="ECO:0000259" key="12">
    <source>
        <dbReference type="PROSITE" id="PS50071"/>
    </source>
</evidence>
<feature type="DNA-binding region" description="Homeobox" evidence="9">
    <location>
        <begin position="3"/>
        <end position="57"/>
    </location>
</feature>
<evidence type="ECO:0000256" key="9">
    <source>
        <dbReference type="PROSITE-ProRule" id="PRU00108"/>
    </source>
</evidence>
<keyword evidence="2" id="KW-0479">Metal-binding</keyword>
<feature type="compositionally biased region" description="Low complexity" evidence="11">
    <location>
        <begin position="87"/>
        <end position="107"/>
    </location>
</feature>
<dbReference type="GO" id="GO:0000977">
    <property type="term" value="F:RNA polymerase II transcription regulatory region sequence-specific DNA binding"/>
    <property type="evidence" value="ECO:0007669"/>
    <property type="project" value="TreeGrafter"/>
</dbReference>
<keyword evidence="5" id="KW-0440">LIM domain</keyword>
<feature type="compositionally biased region" description="Basic residues" evidence="11">
    <location>
        <begin position="156"/>
        <end position="167"/>
    </location>
</feature>
<keyword evidence="8 9" id="KW-0539">Nucleus</keyword>